<comment type="caution">
    <text evidence="6">The sequence shown here is derived from an EMBL/GenBank/DDBJ whole genome shotgun (WGS) entry which is preliminary data.</text>
</comment>
<dbReference type="SUPFAM" id="SSF48498">
    <property type="entry name" value="Tetracyclin repressor-like, C-terminal domain"/>
    <property type="match status" value="1"/>
</dbReference>
<keyword evidence="3" id="KW-0804">Transcription</keyword>
<evidence type="ECO:0000313" key="6">
    <source>
        <dbReference type="EMBL" id="MBA9021736.1"/>
    </source>
</evidence>
<keyword evidence="1" id="KW-0805">Transcription regulation</keyword>
<feature type="DNA-binding region" description="H-T-H motif" evidence="4">
    <location>
        <begin position="33"/>
        <end position="52"/>
    </location>
</feature>
<dbReference type="Pfam" id="PF00440">
    <property type="entry name" value="TetR_N"/>
    <property type="match status" value="1"/>
</dbReference>
<keyword evidence="2 4" id="KW-0238">DNA-binding</keyword>
<evidence type="ECO:0000256" key="4">
    <source>
        <dbReference type="PROSITE-ProRule" id="PRU00335"/>
    </source>
</evidence>
<dbReference type="PROSITE" id="PS50977">
    <property type="entry name" value="HTH_TETR_2"/>
    <property type="match status" value="1"/>
</dbReference>
<proteinExistence type="predicted"/>
<evidence type="ECO:0000256" key="2">
    <source>
        <dbReference type="ARBA" id="ARBA00023125"/>
    </source>
</evidence>
<evidence type="ECO:0000313" key="7">
    <source>
        <dbReference type="Proteomes" id="UP000587524"/>
    </source>
</evidence>
<reference evidence="6 7" key="1">
    <citation type="submission" date="2020-08" db="EMBL/GenBank/DDBJ databases">
        <title>Genomic Encyclopedia of Type Strains, Phase IV (KMG-IV): sequencing the most valuable type-strain genomes for metagenomic binning, comparative biology and taxonomic classification.</title>
        <authorList>
            <person name="Goeker M."/>
        </authorList>
    </citation>
    <scope>NUCLEOTIDE SEQUENCE [LARGE SCALE GENOMIC DNA]</scope>
    <source>
        <strain evidence="6 7">DSM 17455</strain>
    </source>
</reference>
<protein>
    <submittedName>
        <fullName evidence="6">AcrR family transcriptional regulator</fullName>
    </submittedName>
</protein>
<organism evidence="6 7">
    <name type="scientific">Aminobacter ciceronei</name>
    <dbReference type="NCBI Taxonomy" id="150723"/>
    <lineage>
        <taxon>Bacteria</taxon>
        <taxon>Pseudomonadati</taxon>
        <taxon>Pseudomonadota</taxon>
        <taxon>Alphaproteobacteria</taxon>
        <taxon>Hyphomicrobiales</taxon>
        <taxon>Phyllobacteriaceae</taxon>
        <taxon>Aminobacter</taxon>
    </lineage>
</organism>
<dbReference type="PANTHER" id="PTHR47506">
    <property type="entry name" value="TRANSCRIPTIONAL REGULATORY PROTEIN"/>
    <property type="match status" value="1"/>
</dbReference>
<dbReference type="Proteomes" id="UP000587524">
    <property type="component" value="Unassembled WGS sequence"/>
</dbReference>
<dbReference type="Gene3D" id="1.10.357.10">
    <property type="entry name" value="Tetracycline Repressor, domain 2"/>
    <property type="match status" value="1"/>
</dbReference>
<dbReference type="EMBL" id="JACJHZ010000018">
    <property type="protein sequence ID" value="MBA9021736.1"/>
    <property type="molecule type" value="Genomic_DNA"/>
</dbReference>
<name>A0ABR6C9P8_9HYPH</name>
<feature type="domain" description="HTH tetR-type" evidence="5">
    <location>
        <begin position="10"/>
        <end position="70"/>
    </location>
</feature>
<sequence>MSRSTGHRPNTTRERILASAYRLFKSRGVAQVGVDSIVADSGCAKASLYNNFSSKEELALAFLDQRERIWTRDWLEREVRQRTSDPVHRLLAIFDLFDEWFHTKNFEGCSFINVLLESEFNSPIHRAAARHLENIQAIVRGFAIDAELSDSGSFAQTWHMLMKGSIVSACEGNRNAAREARRAAAILVERWPRLVRQGSRAAER</sequence>
<dbReference type="InterPro" id="IPR001647">
    <property type="entry name" value="HTH_TetR"/>
</dbReference>
<dbReference type="RefSeq" id="WP_246340865.1">
    <property type="nucleotide sequence ID" value="NZ_JACJHY010000018.1"/>
</dbReference>
<keyword evidence="7" id="KW-1185">Reference proteome</keyword>
<dbReference type="PRINTS" id="PR00455">
    <property type="entry name" value="HTHTETR"/>
</dbReference>
<gene>
    <name evidence="6" type="ORF">HNQ97_003745</name>
</gene>
<dbReference type="InterPro" id="IPR009057">
    <property type="entry name" value="Homeodomain-like_sf"/>
</dbReference>
<dbReference type="SUPFAM" id="SSF46689">
    <property type="entry name" value="Homeodomain-like"/>
    <property type="match status" value="1"/>
</dbReference>
<accession>A0ABR6C9P8</accession>
<evidence type="ECO:0000259" key="5">
    <source>
        <dbReference type="PROSITE" id="PS50977"/>
    </source>
</evidence>
<evidence type="ECO:0000256" key="1">
    <source>
        <dbReference type="ARBA" id="ARBA00023015"/>
    </source>
</evidence>
<dbReference type="InterPro" id="IPR036271">
    <property type="entry name" value="Tet_transcr_reg_TetR-rel_C_sf"/>
</dbReference>
<dbReference type="PANTHER" id="PTHR47506:SF3">
    <property type="entry name" value="HTH-TYPE TRANSCRIPTIONAL REGULATOR LMRA"/>
    <property type="match status" value="1"/>
</dbReference>
<evidence type="ECO:0000256" key="3">
    <source>
        <dbReference type="ARBA" id="ARBA00023163"/>
    </source>
</evidence>